<dbReference type="AlphaFoldDB" id="A0A0W0D074"/>
<proteinExistence type="inferred from homology"/>
<keyword evidence="5 6" id="KW-0472">Membrane</keyword>
<keyword evidence="3 6" id="KW-0812">Transmembrane</keyword>
<evidence type="ECO:0000256" key="3">
    <source>
        <dbReference type="ARBA" id="ARBA00022692"/>
    </source>
</evidence>
<evidence type="ECO:0000313" key="7">
    <source>
        <dbReference type="EMBL" id="KTB05766.1"/>
    </source>
</evidence>
<keyword evidence="7" id="KW-0808">Transferase</keyword>
<dbReference type="VEuPathDB" id="FungiDB:CAGL0I04125g"/>
<keyword evidence="4 6" id="KW-1133">Transmembrane helix</keyword>
<comment type="similarity">
    <text evidence="2 6">Belongs to the OST5 family.</text>
</comment>
<reference evidence="7 8" key="1">
    <citation type="submission" date="2015-10" db="EMBL/GenBank/DDBJ databases">
        <title>Draft genomes sequences of Candida glabrata isolates 1A, 1B, 2A, 2B, 3A and 3B.</title>
        <authorList>
            <person name="Haavelsrud O.E."/>
            <person name="Gaustad P."/>
        </authorList>
    </citation>
    <scope>NUCLEOTIDE SEQUENCE [LARGE SCALE GENOMIC DNA]</scope>
    <source>
        <strain evidence="7">910700640</strain>
    </source>
</reference>
<dbReference type="PhylomeDB" id="A0A0W0D074"/>
<dbReference type="OrthoDB" id="4047914at2759"/>
<dbReference type="GO" id="GO:0005198">
    <property type="term" value="F:structural molecule activity"/>
    <property type="evidence" value="ECO:0007669"/>
    <property type="project" value="EnsemblFungi"/>
</dbReference>
<evidence type="ECO:0000256" key="5">
    <source>
        <dbReference type="ARBA" id="ARBA00023136"/>
    </source>
</evidence>
<comment type="subunit">
    <text evidence="6">Component of the oligosaccharyltransferase (OST) complex.</text>
</comment>
<sequence length="88" mass="9689">MSYNALFLQEKYETSTPFTPFIELSRQPKLAFVTLLLALLTISLALATAGSSKGFVQKFIYYTILTAIGSLFFGIGTVFLSNSFGVYV</sequence>
<evidence type="ECO:0000256" key="6">
    <source>
        <dbReference type="RuleBase" id="RU367008"/>
    </source>
</evidence>
<dbReference type="Proteomes" id="UP000054886">
    <property type="component" value="Unassembled WGS sequence"/>
</dbReference>
<dbReference type="OMA" id="CATINIM"/>
<gene>
    <name evidence="7" type="ORF">AO440_002512</name>
</gene>
<dbReference type="VEuPathDB" id="FungiDB:GVI51_I03839"/>
<evidence type="ECO:0000256" key="1">
    <source>
        <dbReference type="ARBA" id="ARBA00004141"/>
    </source>
</evidence>
<comment type="caution">
    <text evidence="7">The sequence shown here is derived from an EMBL/GenBank/DDBJ whole genome shotgun (WGS) entry which is preliminary data.</text>
</comment>
<evidence type="ECO:0000256" key="4">
    <source>
        <dbReference type="ARBA" id="ARBA00022989"/>
    </source>
</evidence>
<dbReference type="GO" id="GO:0008250">
    <property type="term" value="C:oligosaccharyltransferase complex"/>
    <property type="evidence" value="ECO:0007669"/>
    <property type="project" value="UniProtKB-UniRule"/>
</dbReference>
<name>A0A0W0D074_CANGB</name>
<dbReference type="Pfam" id="PF05251">
    <property type="entry name" value="Ost5"/>
    <property type="match status" value="1"/>
</dbReference>
<accession>A0A0W0D074</accession>
<dbReference type="GO" id="GO:0006487">
    <property type="term" value="P:protein N-linked glycosylation"/>
    <property type="evidence" value="ECO:0007669"/>
    <property type="project" value="UniProtKB-UniRule"/>
</dbReference>
<evidence type="ECO:0000256" key="2">
    <source>
        <dbReference type="ARBA" id="ARBA00009825"/>
    </source>
</evidence>
<organism evidence="7 8">
    <name type="scientific">Candida glabrata</name>
    <name type="common">Yeast</name>
    <name type="synonym">Torulopsis glabrata</name>
    <dbReference type="NCBI Taxonomy" id="5478"/>
    <lineage>
        <taxon>Eukaryota</taxon>
        <taxon>Fungi</taxon>
        <taxon>Dikarya</taxon>
        <taxon>Ascomycota</taxon>
        <taxon>Saccharomycotina</taxon>
        <taxon>Saccharomycetes</taxon>
        <taxon>Saccharomycetales</taxon>
        <taxon>Saccharomycetaceae</taxon>
        <taxon>Nakaseomyces</taxon>
    </lineage>
</organism>
<dbReference type="EMBL" id="LLZZ01000112">
    <property type="protein sequence ID" value="KTB05766.1"/>
    <property type="molecule type" value="Genomic_DNA"/>
</dbReference>
<protein>
    <recommendedName>
        <fullName evidence="6">Dolichyl-diphosphooligosaccharide-protein glycosyltransferase subunit OST5</fullName>
    </recommendedName>
</protein>
<comment type="function">
    <text evidence="6">Subunit of the oligosaccharyl transferase (OST) complex that catalyzes the initial transfer of a defined glycan (Glc(3)Man(9)GlcNAc(2) in eukaryotes) from the lipid carrier dolichol-pyrophosphate to an asparagine residue within an Asn-X-Ser/Thr consensus motif in nascent polypeptide chains, the first step in protein N-glycosylation. N-glycosylation occurs cotranslationally and the complex associates with the Sec61 complex at the channel-forming translocon complex that mediates protein translocation across the endoplasmic reticulum (ER). All subunits are required for a maximal enzyme activity.</text>
</comment>
<evidence type="ECO:0000313" key="8">
    <source>
        <dbReference type="Proteomes" id="UP000054886"/>
    </source>
</evidence>
<dbReference type="VEuPathDB" id="FungiDB:GWK60_L03839"/>
<dbReference type="GO" id="GO:0016740">
    <property type="term" value="F:transferase activity"/>
    <property type="evidence" value="ECO:0007669"/>
    <property type="project" value="UniProtKB-KW"/>
</dbReference>
<feature type="transmembrane region" description="Helical" evidence="6">
    <location>
        <begin position="59"/>
        <end position="80"/>
    </location>
</feature>
<dbReference type="VEuPathDB" id="FungiDB:GW608_L03839"/>
<feature type="transmembrane region" description="Helical" evidence="6">
    <location>
        <begin position="30"/>
        <end position="47"/>
    </location>
</feature>
<dbReference type="VEuPathDB" id="FungiDB:B1J91_I04125g"/>
<dbReference type="InterPro" id="IPR007915">
    <property type="entry name" value="TMEM258/Ost5"/>
</dbReference>
<comment type="subcellular location">
    <subcellularLocation>
        <location evidence="1 6">Membrane</location>
        <topology evidence="1 6">Multi-pass membrane protein</topology>
    </subcellularLocation>
</comment>